<proteinExistence type="predicted"/>
<dbReference type="InterPro" id="IPR039353">
    <property type="entry name" value="TF_Adf1"/>
</dbReference>
<feature type="domain" description="MADF" evidence="3">
    <location>
        <begin position="5"/>
        <end position="102"/>
    </location>
</feature>
<dbReference type="PROSITE" id="PS51031">
    <property type="entry name" value="BESS"/>
    <property type="match status" value="1"/>
</dbReference>
<dbReference type="OrthoDB" id="6628980at2759"/>
<dbReference type="PANTHER" id="PTHR12243">
    <property type="entry name" value="MADF DOMAIN TRANSCRIPTION FACTOR"/>
    <property type="match status" value="1"/>
</dbReference>
<accession>A0A8S9Y2H5</accession>
<feature type="compositionally biased region" description="Low complexity" evidence="2">
    <location>
        <begin position="133"/>
        <end position="144"/>
    </location>
</feature>
<dbReference type="GO" id="GO:0003677">
    <property type="term" value="F:DNA binding"/>
    <property type="evidence" value="ECO:0007669"/>
    <property type="project" value="InterPro"/>
</dbReference>
<evidence type="ECO:0000313" key="5">
    <source>
        <dbReference type="EMBL" id="KAF6215014.1"/>
    </source>
</evidence>
<evidence type="ECO:0000259" key="4">
    <source>
        <dbReference type="PROSITE" id="PS51031"/>
    </source>
</evidence>
<evidence type="ECO:0000256" key="1">
    <source>
        <dbReference type="PROSITE-ProRule" id="PRU00371"/>
    </source>
</evidence>
<dbReference type="InterPro" id="IPR006578">
    <property type="entry name" value="MADF-dom"/>
</dbReference>
<dbReference type="InterPro" id="IPR004210">
    <property type="entry name" value="BESS_motif"/>
</dbReference>
<dbReference type="SMART" id="SM00595">
    <property type="entry name" value="MADF"/>
    <property type="match status" value="1"/>
</dbReference>
<feature type="domain" description="BESS" evidence="4">
    <location>
        <begin position="180"/>
        <end position="219"/>
    </location>
</feature>
<keyword evidence="1" id="KW-0539">Nucleus</keyword>
<name>A0A8S9Y2H5_APOLU</name>
<sequence length="265" mass="29954">MTSGAIIELVEQHPAIWDKRSDIYKDKFEKEKAWLAVARGLHQDWDKLSKEGQNKKLNGFKNKWRNMKDAMIKSLQSKSGGAAKKKKYVHFDALSFLLTAGEKRSTGGNYDDDYSSQEEECEEASLTHDDRSSSPTSQSSVGASERALFKKPTQPAKTIPPLMNSIEQPAISLSKSPAPEDADRLYLLSILPDYKNLNQSQKWEFRQHVAHFFLNAYQAEPRSLSNVLFDSRTPTVDSSSTTTIPDSKYFLFTNHLPPNHHQSSS</sequence>
<organism evidence="5 6">
    <name type="scientific">Apolygus lucorum</name>
    <name type="common">Small green plant bug</name>
    <name type="synonym">Lygocoris lucorum</name>
    <dbReference type="NCBI Taxonomy" id="248454"/>
    <lineage>
        <taxon>Eukaryota</taxon>
        <taxon>Metazoa</taxon>
        <taxon>Ecdysozoa</taxon>
        <taxon>Arthropoda</taxon>
        <taxon>Hexapoda</taxon>
        <taxon>Insecta</taxon>
        <taxon>Pterygota</taxon>
        <taxon>Neoptera</taxon>
        <taxon>Paraneoptera</taxon>
        <taxon>Hemiptera</taxon>
        <taxon>Heteroptera</taxon>
        <taxon>Panheteroptera</taxon>
        <taxon>Cimicomorpha</taxon>
        <taxon>Miridae</taxon>
        <taxon>Mirini</taxon>
        <taxon>Apolygus</taxon>
    </lineage>
</organism>
<protein>
    <recommendedName>
        <fullName evidence="7">MADF domain-containing protein</fullName>
    </recommendedName>
</protein>
<gene>
    <name evidence="5" type="ORF">GE061_009762</name>
</gene>
<dbReference type="EMBL" id="WIXP02000002">
    <property type="protein sequence ID" value="KAF6215014.1"/>
    <property type="molecule type" value="Genomic_DNA"/>
</dbReference>
<dbReference type="Proteomes" id="UP000466442">
    <property type="component" value="Unassembled WGS sequence"/>
</dbReference>
<keyword evidence="6" id="KW-1185">Reference proteome</keyword>
<dbReference type="PANTHER" id="PTHR12243:SF67">
    <property type="entry name" value="COREPRESSOR OF PANGOLIN, ISOFORM A-RELATED"/>
    <property type="match status" value="1"/>
</dbReference>
<evidence type="ECO:0000259" key="3">
    <source>
        <dbReference type="PROSITE" id="PS51029"/>
    </source>
</evidence>
<dbReference type="GO" id="GO:0005634">
    <property type="term" value="C:nucleus"/>
    <property type="evidence" value="ECO:0007669"/>
    <property type="project" value="UniProtKB-SubCell"/>
</dbReference>
<feature type="compositionally biased region" description="Acidic residues" evidence="2">
    <location>
        <begin position="110"/>
        <end position="123"/>
    </location>
</feature>
<comment type="subcellular location">
    <subcellularLocation>
        <location evidence="1">Nucleus</location>
    </subcellularLocation>
</comment>
<dbReference type="Pfam" id="PF10545">
    <property type="entry name" value="MADF_DNA_bdg"/>
    <property type="match status" value="1"/>
</dbReference>
<dbReference type="AlphaFoldDB" id="A0A8S9Y2H5"/>
<dbReference type="PROSITE" id="PS51029">
    <property type="entry name" value="MADF"/>
    <property type="match status" value="1"/>
</dbReference>
<comment type="caution">
    <text evidence="5">The sequence shown here is derived from an EMBL/GenBank/DDBJ whole genome shotgun (WGS) entry which is preliminary data.</text>
</comment>
<evidence type="ECO:0008006" key="7">
    <source>
        <dbReference type="Google" id="ProtNLM"/>
    </source>
</evidence>
<evidence type="ECO:0000313" key="6">
    <source>
        <dbReference type="Proteomes" id="UP000466442"/>
    </source>
</evidence>
<evidence type="ECO:0000256" key="2">
    <source>
        <dbReference type="SAM" id="MobiDB-lite"/>
    </source>
</evidence>
<feature type="region of interest" description="Disordered" evidence="2">
    <location>
        <begin position="107"/>
        <end position="162"/>
    </location>
</feature>
<reference evidence="5" key="1">
    <citation type="journal article" date="2021" name="Mol. Ecol. Resour.">
        <title>Apolygus lucorum genome provides insights into omnivorousness and mesophyll feeding.</title>
        <authorList>
            <person name="Liu Y."/>
            <person name="Liu H."/>
            <person name="Wang H."/>
            <person name="Huang T."/>
            <person name="Liu B."/>
            <person name="Yang B."/>
            <person name="Yin L."/>
            <person name="Li B."/>
            <person name="Zhang Y."/>
            <person name="Zhang S."/>
            <person name="Jiang F."/>
            <person name="Zhang X."/>
            <person name="Ren Y."/>
            <person name="Wang B."/>
            <person name="Wang S."/>
            <person name="Lu Y."/>
            <person name="Wu K."/>
            <person name="Fan W."/>
            <person name="Wang G."/>
        </authorList>
    </citation>
    <scope>NUCLEOTIDE SEQUENCE</scope>
    <source>
        <strain evidence="5">12Hb</strain>
    </source>
</reference>